<dbReference type="AlphaFoldDB" id="A0A0F9FMC8"/>
<comment type="caution">
    <text evidence="1">The sequence shown here is derived from an EMBL/GenBank/DDBJ whole genome shotgun (WGS) entry which is preliminary data.</text>
</comment>
<accession>A0A0F9FMC8</accession>
<sequence length="94" mass="10364">MLQSLKESCDIIKFYSCQIGETARRLLTPGACGQVLAGFSRAAYLVTEQAELFWLASENAPMHLRALRIAEPFPKLVAGDNFFIEGDCINIAPD</sequence>
<feature type="non-terminal residue" evidence="1">
    <location>
        <position position="94"/>
    </location>
</feature>
<protein>
    <submittedName>
        <fullName evidence="1">Uncharacterized protein</fullName>
    </submittedName>
</protein>
<name>A0A0F9FMC8_9ZZZZ</name>
<organism evidence="1">
    <name type="scientific">marine sediment metagenome</name>
    <dbReference type="NCBI Taxonomy" id="412755"/>
    <lineage>
        <taxon>unclassified sequences</taxon>
        <taxon>metagenomes</taxon>
        <taxon>ecological metagenomes</taxon>
    </lineage>
</organism>
<proteinExistence type="predicted"/>
<dbReference type="EMBL" id="LAZR01029825">
    <property type="protein sequence ID" value="KKL58440.1"/>
    <property type="molecule type" value="Genomic_DNA"/>
</dbReference>
<gene>
    <name evidence="1" type="ORF">LCGC14_2225360</name>
</gene>
<reference evidence="1" key="1">
    <citation type="journal article" date="2015" name="Nature">
        <title>Complex archaea that bridge the gap between prokaryotes and eukaryotes.</title>
        <authorList>
            <person name="Spang A."/>
            <person name="Saw J.H."/>
            <person name="Jorgensen S.L."/>
            <person name="Zaremba-Niedzwiedzka K."/>
            <person name="Martijn J."/>
            <person name="Lind A.E."/>
            <person name="van Eijk R."/>
            <person name="Schleper C."/>
            <person name="Guy L."/>
            <person name="Ettema T.J."/>
        </authorList>
    </citation>
    <scope>NUCLEOTIDE SEQUENCE</scope>
</reference>
<evidence type="ECO:0000313" key="1">
    <source>
        <dbReference type="EMBL" id="KKL58440.1"/>
    </source>
</evidence>